<dbReference type="InterPro" id="IPR004875">
    <property type="entry name" value="DDE_SF_endonuclease_dom"/>
</dbReference>
<sequence>MDVHAAEVVFHDVEADDDRQEDIEQDYQDEQTSNQRKRKLQQVVPVAKRVAVINWMIKDADDNGIDGNIMRVITAFPAEFRGEYKLSLSPAKKEHIEKTVAYHLGELQRGFASGDLDEDLLCNMDETHFVINEDNGRTLGFRGDSEVKYADVVSGGVGMTMMVFPQWFAEPRAYVKDSAGRKTVMFVDNCGGHNESPELRAILDSTNTELRYFPACATDLVQPADSFVISKIKDEWTRQWEAEKMRLIRDGEWADTVRSDGAWSGKLKNPGKRFFLELASKTVRAINGMRDIAGLTYARKAMIRCGMALDDHSHICAMSGVQSDQARTLQSVRSRADHLRHTIQTLEQLMAWHPLTQWPEFLSKFQVVAKQLENIMGSKDDDDSLLPESLHHWVCAPRMSLPDPSHIPILLRTREDPEMEKRDEELGQADTASLLPHHRKRKADWTWDELDLQKENFNTAVEGFEDALKKSSDELLKRIKVGKFKDVVRPTFTQTDKYVFMETGQWPSAQQQQLSQLKK</sequence>
<name>A0A3R7A942_APHAT</name>
<evidence type="ECO:0000313" key="4">
    <source>
        <dbReference type="Proteomes" id="UP000285712"/>
    </source>
</evidence>
<comment type="caution">
    <text evidence="3">The sequence shown here is derived from an EMBL/GenBank/DDBJ whole genome shotgun (WGS) entry which is preliminary data.</text>
</comment>
<evidence type="ECO:0000259" key="2">
    <source>
        <dbReference type="Pfam" id="PF03184"/>
    </source>
</evidence>
<dbReference type="Pfam" id="PF03184">
    <property type="entry name" value="DDE_1"/>
    <property type="match status" value="1"/>
</dbReference>
<dbReference type="GO" id="GO:0016592">
    <property type="term" value="C:mediator complex"/>
    <property type="evidence" value="ECO:0007669"/>
    <property type="project" value="InterPro"/>
</dbReference>
<feature type="compositionally biased region" description="Acidic residues" evidence="1">
    <location>
        <begin position="14"/>
        <end position="29"/>
    </location>
</feature>
<dbReference type="GO" id="GO:0003712">
    <property type="term" value="F:transcription coregulator activity"/>
    <property type="evidence" value="ECO:0007669"/>
    <property type="project" value="InterPro"/>
</dbReference>
<dbReference type="Proteomes" id="UP000285712">
    <property type="component" value="Unassembled WGS sequence"/>
</dbReference>
<reference evidence="3 4" key="1">
    <citation type="submission" date="2018-08" db="EMBL/GenBank/DDBJ databases">
        <title>Aphanomyces genome sequencing and annotation.</title>
        <authorList>
            <person name="Minardi D."/>
            <person name="Oidtmann B."/>
            <person name="Van Der Giezen M."/>
            <person name="Studholme D.J."/>
        </authorList>
    </citation>
    <scope>NUCLEOTIDE SEQUENCE [LARGE SCALE GENOMIC DNA]</scope>
    <source>
        <strain evidence="3 4">Sv</strain>
    </source>
</reference>
<protein>
    <recommendedName>
        <fullName evidence="2">DDE-1 domain-containing protein</fullName>
    </recommendedName>
</protein>
<dbReference type="GO" id="GO:0006357">
    <property type="term" value="P:regulation of transcription by RNA polymerase II"/>
    <property type="evidence" value="ECO:0007669"/>
    <property type="project" value="InterPro"/>
</dbReference>
<proteinExistence type="predicted"/>
<evidence type="ECO:0000256" key="1">
    <source>
        <dbReference type="SAM" id="MobiDB-lite"/>
    </source>
</evidence>
<dbReference type="InterPro" id="IPR019364">
    <property type="entry name" value="Mediatior_Med8_fun/met"/>
</dbReference>
<dbReference type="GO" id="GO:0003676">
    <property type="term" value="F:nucleic acid binding"/>
    <property type="evidence" value="ECO:0007669"/>
    <property type="project" value="InterPro"/>
</dbReference>
<feature type="domain" description="DDE-1" evidence="2">
    <location>
        <begin position="156"/>
        <end position="248"/>
    </location>
</feature>
<dbReference type="EMBL" id="QUTG01002500">
    <property type="protein sequence ID" value="RHY95999.1"/>
    <property type="molecule type" value="Genomic_DNA"/>
</dbReference>
<accession>A0A3R7A942</accession>
<organism evidence="3 4">
    <name type="scientific">Aphanomyces astaci</name>
    <name type="common">Crayfish plague agent</name>
    <dbReference type="NCBI Taxonomy" id="112090"/>
    <lineage>
        <taxon>Eukaryota</taxon>
        <taxon>Sar</taxon>
        <taxon>Stramenopiles</taxon>
        <taxon>Oomycota</taxon>
        <taxon>Saprolegniomycetes</taxon>
        <taxon>Saprolegniales</taxon>
        <taxon>Verrucalvaceae</taxon>
        <taxon>Aphanomyces</taxon>
    </lineage>
</organism>
<feature type="region of interest" description="Disordered" evidence="1">
    <location>
        <begin position="14"/>
        <end position="38"/>
    </location>
</feature>
<evidence type="ECO:0000313" key="3">
    <source>
        <dbReference type="EMBL" id="RHY95999.1"/>
    </source>
</evidence>
<dbReference type="Gene3D" id="1.20.58.1710">
    <property type="match status" value="1"/>
</dbReference>
<gene>
    <name evidence="3" type="ORF">DYB35_007985</name>
</gene>
<dbReference type="AlphaFoldDB" id="A0A3R7A942"/>
<dbReference type="Pfam" id="PF10232">
    <property type="entry name" value="Med8"/>
    <property type="match status" value="1"/>
</dbReference>